<gene>
    <name evidence="2" type="ORF">AK812_SmicGene34491</name>
</gene>
<protein>
    <submittedName>
        <fullName evidence="2">Uncharacterized protein</fullName>
    </submittedName>
</protein>
<evidence type="ECO:0000313" key="3">
    <source>
        <dbReference type="Proteomes" id="UP000186817"/>
    </source>
</evidence>
<accession>A0A1Q9CNW4</accession>
<feature type="compositionally biased region" description="Low complexity" evidence="1">
    <location>
        <begin position="485"/>
        <end position="517"/>
    </location>
</feature>
<proteinExistence type="predicted"/>
<evidence type="ECO:0000313" key="2">
    <source>
        <dbReference type="EMBL" id="OLP84622.1"/>
    </source>
</evidence>
<dbReference type="EMBL" id="LSRX01001028">
    <property type="protein sequence ID" value="OLP84622.1"/>
    <property type="molecule type" value="Genomic_DNA"/>
</dbReference>
<feature type="compositionally biased region" description="Pro residues" evidence="1">
    <location>
        <begin position="518"/>
        <end position="529"/>
    </location>
</feature>
<dbReference type="Proteomes" id="UP000186817">
    <property type="component" value="Unassembled WGS sequence"/>
</dbReference>
<keyword evidence="3" id="KW-1185">Reference proteome</keyword>
<sequence length="558" mass="59728">MPAGTELDCGLLNHVAPPWTSDELHNSGLRARLDIDGGKGCVPDTTAFSVEGAQPGIDIESVCKTDCRFFTADDSLVGLASVWSIQARAAAGVVNTKAVYHTGMEVHVESANPDMLPKSCYVSVRVGEVLKQGRYEPQRAYTFPAIDRRRDVRVDVYQHVGSCILSAEPDSASIHDVFATSTHPDFPAMKFKVSMSTRSEEVQKSKTDRAAKMKGRAKEYLGKHRIEEKLSEAVKALLKEQPADAVDFVCKYLAGTKKDSEKEKQLPPLASGSTKAAGTRPLQKEKEPEKVGEESFVTIDGTPGPPAPSEAEDPRNSDLPAVRSQVCQLLVEAAENGQLESALRDAKTDPQEGAAMNGVRMKTANLLMQAADNGDLEEAIRQIQEGPQNDQVRLKVANLLMTASENGDLHKALTEIKENKAGDKNMSKDEARERAAGLLIEAAENGTLEQALAELKTPTADELTTRVAKALFDAMQNGELEKAMAGMPTGTAPTEPAPENSFQPAAEAETPATSDPTPADPAPADPAPAEPEKPSQPTKELEGKAEVVEETNASGNAA</sequence>
<reference evidence="2 3" key="1">
    <citation type="submission" date="2016-02" db="EMBL/GenBank/DDBJ databases">
        <title>Genome analysis of coral dinoflagellate symbionts highlights evolutionary adaptations to a symbiotic lifestyle.</title>
        <authorList>
            <person name="Aranda M."/>
            <person name="Li Y."/>
            <person name="Liew Y.J."/>
            <person name="Baumgarten S."/>
            <person name="Simakov O."/>
            <person name="Wilson M."/>
            <person name="Piel J."/>
            <person name="Ashoor H."/>
            <person name="Bougouffa S."/>
            <person name="Bajic V.B."/>
            <person name="Ryu T."/>
            <person name="Ravasi T."/>
            <person name="Bayer T."/>
            <person name="Micklem G."/>
            <person name="Kim H."/>
            <person name="Bhak J."/>
            <person name="Lajeunesse T.C."/>
            <person name="Voolstra C.R."/>
        </authorList>
    </citation>
    <scope>NUCLEOTIDE SEQUENCE [LARGE SCALE GENOMIC DNA]</scope>
    <source>
        <strain evidence="2 3">CCMP2467</strain>
    </source>
</reference>
<name>A0A1Q9CNW4_SYMMI</name>
<dbReference type="AlphaFoldDB" id="A0A1Q9CNW4"/>
<dbReference type="OrthoDB" id="437055at2759"/>
<comment type="caution">
    <text evidence="2">The sequence shown here is derived from an EMBL/GenBank/DDBJ whole genome shotgun (WGS) entry which is preliminary data.</text>
</comment>
<organism evidence="2 3">
    <name type="scientific">Symbiodinium microadriaticum</name>
    <name type="common">Dinoflagellate</name>
    <name type="synonym">Zooxanthella microadriatica</name>
    <dbReference type="NCBI Taxonomy" id="2951"/>
    <lineage>
        <taxon>Eukaryota</taxon>
        <taxon>Sar</taxon>
        <taxon>Alveolata</taxon>
        <taxon>Dinophyceae</taxon>
        <taxon>Suessiales</taxon>
        <taxon>Symbiodiniaceae</taxon>
        <taxon>Symbiodinium</taxon>
    </lineage>
</organism>
<feature type="region of interest" description="Disordered" evidence="1">
    <location>
        <begin position="259"/>
        <end position="317"/>
    </location>
</feature>
<feature type="compositionally biased region" description="Basic and acidic residues" evidence="1">
    <location>
        <begin position="282"/>
        <end position="293"/>
    </location>
</feature>
<evidence type="ECO:0000256" key="1">
    <source>
        <dbReference type="SAM" id="MobiDB-lite"/>
    </source>
</evidence>
<feature type="region of interest" description="Disordered" evidence="1">
    <location>
        <begin position="485"/>
        <end position="558"/>
    </location>
</feature>